<gene>
    <name evidence="3" type="ORF">BSAL_16585</name>
</gene>
<feature type="non-terminal residue" evidence="3">
    <location>
        <position position="1"/>
    </location>
</feature>
<keyword evidence="4" id="KW-1185">Reference proteome</keyword>
<feature type="compositionally biased region" description="Basic and acidic residues" evidence="2">
    <location>
        <begin position="69"/>
        <end position="90"/>
    </location>
</feature>
<evidence type="ECO:0000313" key="4">
    <source>
        <dbReference type="Proteomes" id="UP000051952"/>
    </source>
</evidence>
<evidence type="ECO:0000256" key="2">
    <source>
        <dbReference type="SAM" id="MobiDB-lite"/>
    </source>
</evidence>
<feature type="coiled-coil region" evidence="1">
    <location>
        <begin position="258"/>
        <end position="366"/>
    </location>
</feature>
<dbReference type="VEuPathDB" id="TriTrypDB:BSAL_16585"/>
<protein>
    <submittedName>
        <fullName evidence="3">Uncharacterized protein</fullName>
    </submittedName>
</protein>
<feature type="region of interest" description="Disordered" evidence="2">
    <location>
        <begin position="58"/>
        <end position="107"/>
    </location>
</feature>
<accession>A0A0S4JAV2</accession>
<reference evidence="4" key="1">
    <citation type="submission" date="2015-09" db="EMBL/GenBank/DDBJ databases">
        <authorList>
            <consortium name="Pathogen Informatics"/>
        </authorList>
    </citation>
    <scope>NUCLEOTIDE SEQUENCE [LARGE SCALE GENOMIC DNA]</scope>
    <source>
        <strain evidence="4">Lake Konstanz</strain>
    </source>
</reference>
<dbReference type="Proteomes" id="UP000051952">
    <property type="component" value="Unassembled WGS sequence"/>
</dbReference>
<dbReference type="EMBL" id="CYKH01001666">
    <property type="protein sequence ID" value="CUG88647.1"/>
    <property type="molecule type" value="Genomic_DNA"/>
</dbReference>
<name>A0A0S4JAV2_BODSA</name>
<organism evidence="3 4">
    <name type="scientific">Bodo saltans</name>
    <name type="common">Flagellated protozoan</name>
    <dbReference type="NCBI Taxonomy" id="75058"/>
    <lineage>
        <taxon>Eukaryota</taxon>
        <taxon>Discoba</taxon>
        <taxon>Euglenozoa</taxon>
        <taxon>Kinetoplastea</taxon>
        <taxon>Metakinetoplastina</taxon>
        <taxon>Eubodonida</taxon>
        <taxon>Bodonidae</taxon>
        <taxon>Bodo</taxon>
    </lineage>
</organism>
<evidence type="ECO:0000313" key="3">
    <source>
        <dbReference type="EMBL" id="CUG88647.1"/>
    </source>
</evidence>
<proteinExistence type="predicted"/>
<keyword evidence="1" id="KW-0175">Coiled coil</keyword>
<sequence>RGTQEKLAQDQVRELTFEVRQLRVQLESKGAAVLELEEEVEKKVAHISRLRRDIQEKDAQYAQSQEQVQEAKRDAARATREWESLQEQHRTKSASSREASQRHQHDADVATTAHLTLEESLRTLEQRYSASQHKVGLLEDLASQLRAQLRDAETGKANVEMDLDLLRASLHQSKESQDRAISESTSLRQECAQLIATVREKDKSMVHLQAVHSRELQSRDDDITALAKMIDDIKHHAAHSVAKHHHNEEHQSTMSIERRLLEDTNEQLRDDIGALHAEIRHLRSMSRSPHSQRQGEASLDIQLRVELEQAELRLADEQRRHRALQQQHDDLLRSVDSVKRAFAQREATLEADLREAKNLKGLHEEERQIRRNRM</sequence>
<dbReference type="AlphaFoldDB" id="A0A0S4JAV2"/>
<evidence type="ECO:0000256" key="1">
    <source>
        <dbReference type="SAM" id="Coils"/>
    </source>
</evidence>